<name>A0ABD3G673_9STRA</name>
<sequence length="220" mass="24504">MGDTKTRALVVEVPKLFYQLFTAGISITGPTSAPLSDTSSVEDLQHAVEATYGETPVRGIAASDLKVYANLDAYGKEDPMEFTRTLVGCGVDANHLVVVEVPRKRQKTRWTTNSFDLSTSVLPRLGDCQQSIWKFNANLISGFQVNCFSDKLILFRREGVATYSDSCETEFYVMVTVDSFWGRRGQGNQQLVRLLHRHLRVLTGSLRGFISDTEALLETL</sequence>
<dbReference type="Proteomes" id="UP001632037">
    <property type="component" value="Unassembled WGS sequence"/>
</dbReference>
<organism evidence="1 2">
    <name type="scientific">Phytophthora oleae</name>
    <dbReference type="NCBI Taxonomy" id="2107226"/>
    <lineage>
        <taxon>Eukaryota</taxon>
        <taxon>Sar</taxon>
        <taxon>Stramenopiles</taxon>
        <taxon>Oomycota</taxon>
        <taxon>Peronosporomycetes</taxon>
        <taxon>Peronosporales</taxon>
        <taxon>Peronosporaceae</taxon>
        <taxon>Phytophthora</taxon>
    </lineage>
</organism>
<evidence type="ECO:0000313" key="2">
    <source>
        <dbReference type="Proteomes" id="UP001632037"/>
    </source>
</evidence>
<dbReference type="AlphaFoldDB" id="A0ABD3G673"/>
<proteinExistence type="predicted"/>
<evidence type="ECO:0000313" key="1">
    <source>
        <dbReference type="EMBL" id="KAL3674181.1"/>
    </source>
</evidence>
<protein>
    <submittedName>
        <fullName evidence="1">Uncharacterized protein</fullName>
    </submittedName>
</protein>
<comment type="caution">
    <text evidence="1">The sequence shown here is derived from an EMBL/GenBank/DDBJ whole genome shotgun (WGS) entry which is preliminary data.</text>
</comment>
<keyword evidence="2" id="KW-1185">Reference proteome</keyword>
<accession>A0ABD3G673</accession>
<dbReference type="EMBL" id="JBIMZQ010000001">
    <property type="protein sequence ID" value="KAL3674181.1"/>
    <property type="molecule type" value="Genomic_DNA"/>
</dbReference>
<reference evidence="1 2" key="1">
    <citation type="submission" date="2024-09" db="EMBL/GenBank/DDBJ databases">
        <title>Genome sequencing and assembly of Phytophthora oleae, isolate VK10A, causative agent of rot of olive drupes.</title>
        <authorList>
            <person name="Conti Taguali S."/>
            <person name="Riolo M."/>
            <person name="La Spada F."/>
            <person name="Cacciola S.O."/>
            <person name="Dionisio G."/>
        </authorList>
    </citation>
    <scope>NUCLEOTIDE SEQUENCE [LARGE SCALE GENOMIC DNA]</scope>
    <source>
        <strain evidence="1 2">VK10A</strain>
    </source>
</reference>
<gene>
    <name evidence="1" type="ORF">V7S43_000141</name>
</gene>